<dbReference type="Proteomes" id="UP000005867">
    <property type="component" value="Chromosome"/>
</dbReference>
<dbReference type="STRING" id="1104324.P186_2762"/>
<dbReference type="BioCyc" id="PSP1104324:GJSN-2700-MONOMER"/>
<dbReference type="HOGENOM" id="CLU_817893_0_0_2"/>
<dbReference type="EMBL" id="CP003098">
    <property type="protein sequence ID" value="AET34139.1"/>
    <property type="molecule type" value="Genomic_DNA"/>
</dbReference>
<reference evidence="2 3" key="1">
    <citation type="journal article" date="2012" name="J. Bacteriol.">
        <title>Complete genome sequence of strain 1860, a crenarchaeon of the genus pyrobaculum able to grow with various electron acceptors.</title>
        <authorList>
            <person name="Mardanov A.V."/>
            <person name="Gumerov V.M."/>
            <person name="Slobodkina G.B."/>
            <person name="Beletsky A.V."/>
            <person name="Bonch-Osmolovskaya E.A."/>
            <person name="Ravin N.V."/>
            <person name="Skryabin K.G."/>
        </authorList>
    </citation>
    <scope>NUCLEOTIDE SEQUENCE [LARGE SCALE GENOMIC DNA]</scope>
    <source>
        <strain evidence="2 3">1860</strain>
    </source>
</reference>
<keyword evidence="3" id="KW-1185">Reference proteome</keyword>
<dbReference type="eggNOG" id="arCOG00287">
    <property type="taxonomic scope" value="Archaea"/>
</dbReference>
<evidence type="ECO:0000313" key="2">
    <source>
        <dbReference type="EMBL" id="AET34139.1"/>
    </source>
</evidence>
<dbReference type="InterPro" id="IPR018977">
    <property type="entry name" value="NurA_domain"/>
</dbReference>
<protein>
    <recommendedName>
        <fullName evidence="1">NurA domain-containing protein</fullName>
    </recommendedName>
</protein>
<dbReference type="Pfam" id="PF09376">
    <property type="entry name" value="NurA"/>
    <property type="match status" value="1"/>
</dbReference>
<name>G7VEX4_9CREN</name>
<dbReference type="GeneID" id="11594361"/>
<dbReference type="AlphaFoldDB" id="G7VEX4"/>
<dbReference type="RefSeq" id="WP_014289964.1">
    <property type="nucleotide sequence ID" value="NC_016645.1"/>
</dbReference>
<evidence type="ECO:0000313" key="3">
    <source>
        <dbReference type="Proteomes" id="UP000005867"/>
    </source>
</evidence>
<dbReference type="KEGG" id="pyr:P186_2762"/>
<feature type="domain" description="NurA" evidence="1">
    <location>
        <begin position="52"/>
        <end position="308"/>
    </location>
</feature>
<proteinExistence type="predicted"/>
<evidence type="ECO:0000259" key="1">
    <source>
        <dbReference type="SMART" id="SM00933"/>
    </source>
</evidence>
<sequence>MDFLRGLEMLLDRVVSIRSPLKPRSEGEEQEVLGEIDASKADVSRPVGNGEEVGYAVDGSLRMVSIPYFRLFIAAGVAYANDRVVEAPGTVDVKYVAIQSDDVETLKQLEDIAVVRYRIQGIDKWFTSDLHRDTVGRIVRELVETSLIKFTPKDETLLVDGPLYYGFRSLVELDMMRVEALWERRAVAVVKRLEKSKKLCRAREWLEQHGVSLSNCNDQVATVELGKIYARSVTDVVVFGPFIQRIKSKELPSLPDRYLWYVYSWGAQFRIEAFRADVAERTLPTLLRYRTSLWLPYHIAVVDKLAKEKSRRMFLYVCGKLRARGVSLTYDTLMECHAG</sequence>
<gene>
    <name evidence="2" type="ORF">P186_2762</name>
</gene>
<dbReference type="SMART" id="SM00933">
    <property type="entry name" value="NurA"/>
    <property type="match status" value="1"/>
</dbReference>
<accession>G7VEX4</accession>
<organism evidence="2 3">
    <name type="scientific">Pyrobaculum ferrireducens</name>
    <dbReference type="NCBI Taxonomy" id="1104324"/>
    <lineage>
        <taxon>Archaea</taxon>
        <taxon>Thermoproteota</taxon>
        <taxon>Thermoprotei</taxon>
        <taxon>Thermoproteales</taxon>
        <taxon>Thermoproteaceae</taxon>
        <taxon>Pyrobaculum</taxon>
    </lineage>
</organism>